<dbReference type="Proteomes" id="UP001323405">
    <property type="component" value="Unassembled WGS sequence"/>
</dbReference>
<accession>A0ABR0GS87</accession>
<comment type="caution">
    <text evidence="1">The sequence shown here is derived from an EMBL/GenBank/DDBJ whole genome shotgun (WGS) entry which is preliminary data.</text>
</comment>
<dbReference type="RefSeq" id="XP_062747572.1">
    <property type="nucleotide sequence ID" value="XM_062882725.1"/>
</dbReference>
<dbReference type="GeneID" id="87902208"/>
<reference evidence="1 2" key="1">
    <citation type="journal article" date="2023" name="bioRxiv">
        <title>High-quality genome assemblies of four members of thePodospora anserinaspecies complex.</title>
        <authorList>
            <person name="Ament-Velasquez S.L."/>
            <person name="Vogan A.A."/>
            <person name="Wallerman O."/>
            <person name="Hartmann F."/>
            <person name="Gautier V."/>
            <person name="Silar P."/>
            <person name="Giraud T."/>
            <person name="Johannesson H."/>
        </authorList>
    </citation>
    <scope>NUCLEOTIDE SEQUENCE [LARGE SCALE GENOMIC DNA]</scope>
    <source>
        <strain evidence="1 2">CBS 415.72m</strain>
    </source>
</reference>
<evidence type="ECO:0000313" key="1">
    <source>
        <dbReference type="EMBL" id="KAK4658600.1"/>
    </source>
</evidence>
<sequence>MGTENRLSDSRLSSDASEIPTLTDIQICDLGLGIFPIAGGARSALADGQPGNAQSRCAWLFLYEAVGSQIALLVS</sequence>
<protein>
    <submittedName>
        <fullName evidence="1">Uncharacterized protein</fullName>
    </submittedName>
</protein>
<gene>
    <name evidence="1" type="ORF">QC762_0000240</name>
</gene>
<keyword evidence="2" id="KW-1185">Reference proteome</keyword>
<dbReference type="EMBL" id="JAFFHA010000001">
    <property type="protein sequence ID" value="KAK4658600.1"/>
    <property type="molecule type" value="Genomic_DNA"/>
</dbReference>
<proteinExistence type="predicted"/>
<organism evidence="1 2">
    <name type="scientific">Podospora pseudocomata</name>
    <dbReference type="NCBI Taxonomy" id="2093779"/>
    <lineage>
        <taxon>Eukaryota</taxon>
        <taxon>Fungi</taxon>
        <taxon>Dikarya</taxon>
        <taxon>Ascomycota</taxon>
        <taxon>Pezizomycotina</taxon>
        <taxon>Sordariomycetes</taxon>
        <taxon>Sordariomycetidae</taxon>
        <taxon>Sordariales</taxon>
        <taxon>Podosporaceae</taxon>
        <taxon>Podospora</taxon>
    </lineage>
</organism>
<name>A0ABR0GS87_9PEZI</name>
<evidence type="ECO:0000313" key="2">
    <source>
        <dbReference type="Proteomes" id="UP001323405"/>
    </source>
</evidence>